<evidence type="ECO:0000313" key="3">
    <source>
        <dbReference type="Proteomes" id="UP000307657"/>
    </source>
</evidence>
<reference evidence="2 3" key="1">
    <citation type="submission" date="2019-04" db="EMBL/GenBank/DDBJ databases">
        <title>Lacinutrix sp. nov., isolated from marine water.</title>
        <authorList>
            <person name="Kim W."/>
        </authorList>
    </citation>
    <scope>NUCLEOTIDE SEQUENCE [LARGE SCALE GENOMIC DNA]</scope>
    <source>
        <strain evidence="2 3">CAU 1491</strain>
    </source>
</reference>
<name>A0A4U0EP35_9FLAO</name>
<dbReference type="Gene3D" id="3.30.310.70">
    <property type="entry name" value="TT1751-like domain"/>
    <property type="match status" value="1"/>
</dbReference>
<dbReference type="InterPro" id="IPR005180">
    <property type="entry name" value="DUF302"/>
</dbReference>
<protein>
    <submittedName>
        <fullName evidence="2">DUF302 domain-containing protein</fullName>
    </submittedName>
</protein>
<dbReference type="RefSeq" id="WP_136844555.1">
    <property type="nucleotide sequence ID" value="NZ_SUPL01000007.1"/>
</dbReference>
<proteinExistence type="predicted"/>
<dbReference type="OrthoDB" id="676131at2"/>
<dbReference type="SUPFAM" id="SSF103247">
    <property type="entry name" value="TT1751-like"/>
    <property type="match status" value="1"/>
</dbReference>
<comment type="caution">
    <text evidence="2">The sequence shown here is derived from an EMBL/GenBank/DDBJ whole genome shotgun (WGS) entry which is preliminary data.</text>
</comment>
<keyword evidence="3" id="KW-1185">Reference proteome</keyword>
<dbReference type="Pfam" id="PF03625">
    <property type="entry name" value="DUF302"/>
    <property type="match status" value="1"/>
</dbReference>
<evidence type="ECO:0000259" key="1">
    <source>
        <dbReference type="Pfam" id="PF03625"/>
    </source>
</evidence>
<accession>A0A4U0EP35</accession>
<dbReference type="AlphaFoldDB" id="A0A4U0EP35"/>
<gene>
    <name evidence="2" type="ORF">E5167_12820</name>
</gene>
<sequence length="126" mass="14552">MKFTVQEKVLNTSFLEAYNTIKEQIVSHGFLLLHEIDTTQIVSKHGIDIAPLKQLLFFDPKYISQIMDSDYLAINDIPLKFVISYKGERTTSISYQNPAKNLTDYNLKNSIKEELLERVQALLEDL</sequence>
<feature type="domain" description="DUF302" evidence="1">
    <location>
        <begin position="36"/>
        <end position="98"/>
    </location>
</feature>
<dbReference type="EMBL" id="SUPL01000007">
    <property type="protein sequence ID" value="TJY33377.1"/>
    <property type="molecule type" value="Genomic_DNA"/>
</dbReference>
<dbReference type="CDD" id="cd14797">
    <property type="entry name" value="DUF302"/>
    <property type="match status" value="1"/>
</dbReference>
<dbReference type="InterPro" id="IPR035923">
    <property type="entry name" value="TT1751-like_sf"/>
</dbReference>
<dbReference type="Proteomes" id="UP000307657">
    <property type="component" value="Unassembled WGS sequence"/>
</dbReference>
<evidence type="ECO:0000313" key="2">
    <source>
        <dbReference type="EMBL" id="TJY33377.1"/>
    </source>
</evidence>
<organism evidence="2 3">
    <name type="scientific">Pontimicrobium aquaticum</name>
    <dbReference type="NCBI Taxonomy" id="2565367"/>
    <lineage>
        <taxon>Bacteria</taxon>
        <taxon>Pseudomonadati</taxon>
        <taxon>Bacteroidota</taxon>
        <taxon>Flavobacteriia</taxon>
        <taxon>Flavobacteriales</taxon>
        <taxon>Flavobacteriaceae</taxon>
        <taxon>Pontimicrobium</taxon>
    </lineage>
</organism>